<dbReference type="InterPro" id="IPR005888">
    <property type="entry name" value="dTDP_Gluc_deHydtase"/>
</dbReference>
<evidence type="ECO:0000256" key="6">
    <source>
        <dbReference type="ARBA" id="ARBA00023027"/>
    </source>
</evidence>
<dbReference type="EC" id="4.2.1.46" evidence="4"/>
<dbReference type="SUPFAM" id="SSF51735">
    <property type="entry name" value="NAD(P)-binding Rossmann-fold domains"/>
    <property type="match status" value="1"/>
</dbReference>
<protein>
    <recommendedName>
        <fullName evidence="5">dTDP-glucose 4,6-dehydratase</fullName>
        <ecNumber evidence="4">4.2.1.46</ecNumber>
    </recommendedName>
</protein>
<dbReference type="Gene3D" id="3.90.25.10">
    <property type="entry name" value="UDP-galactose 4-epimerase, domain 1"/>
    <property type="match status" value="1"/>
</dbReference>
<feature type="domain" description="NAD(P)-binding" evidence="8">
    <location>
        <begin position="166"/>
        <end position="305"/>
    </location>
</feature>
<comment type="similarity">
    <text evidence="3">Belongs to the NAD(P)-dependent epimerase/dehydratase family. dTDP-glucose dehydratase subfamily.</text>
</comment>
<evidence type="ECO:0000256" key="4">
    <source>
        <dbReference type="ARBA" id="ARBA00011990"/>
    </source>
</evidence>
<dbReference type="EMBL" id="CP019655">
    <property type="protein sequence ID" value="AVF25193.1"/>
    <property type="molecule type" value="Genomic_DNA"/>
</dbReference>
<dbReference type="Pfam" id="PF16363">
    <property type="entry name" value="GDP_Man_Dehyd"/>
    <property type="match status" value="2"/>
</dbReference>
<accession>A0A2L1TWY8</accession>
<evidence type="ECO:0000313" key="10">
    <source>
        <dbReference type="Proteomes" id="UP000239833"/>
    </source>
</evidence>
<dbReference type="InterPro" id="IPR036291">
    <property type="entry name" value="NAD(P)-bd_dom_sf"/>
</dbReference>
<sequence>MRRVLVTGGMGFIGSNFVRYWRERHPVDIVVNLDLLTYAGNMRNLADLEEGPHYRFVCGDIADADFVVKVMAEAQIDTVVHFAAESHVDRSIAAPQSFVRTNVLGSKCCWKQHSGRASPGLFKFPPTRCTVRLGRRGSLRRQRRLSPKVLTRQARRGRICLPARTSKQYGFPVIITRCSNNYGPFQFPERLIPTLITRALRDEPLPVYGDGLNVRDWLHVHDHCSAVERVIEAGVPGEIYNVGGSNEKTNLKLVHRILQELGKPASLIEFVPDRLGHDRRYGIDSGKIRSQLGWNPACRFEHGIVQTVQWYVSHAGWWQSILDGTYRQTNQAGTGGHVG</sequence>
<evidence type="ECO:0000256" key="2">
    <source>
        <dbReference type="ARBA" id="ARBA00001911"/>
    </source>
</evidence>
<dbReference type="PANTHER" id="PTHR43000">
    <property type="entry name" value="DTDP-D-GLUCOSE 4,6-DEHYDRATASE-RELATED"/>
    <property type="match status" value="1"/>
</dbReference>
<feature type="domain" description="NAD(P)-binding" evidence="8">
    <location>
        <begin position="5"/>
        <end position="105"/>
    </location>
</feature>
<comment type="catalytic activity">
    <reaction evidence="1">
        <text>dTDP-alpha-D-glucose = dTDP-4-dehydro-6-deoxy-alpha-D-glucose + H2O</text>
        <dbReference type="Rhea" id="RHEA:17221"/>
        <dbReference type="ChEBI" id="CHEBI:15377"/>
        <dbReference type="ChEBI" id="CHEBI:57477"/>
        <dbReference type="ChEBI" id="CHEBI:57649"/>
        <dbReference type="EC" id="4.2.1.46"/>
    </reaction>
</comment>
<dbReference type="AlphaFoldDB" id="A0A2L1TWY8"/>
<proteinExistence type="inferred from homology"/>
<keyword evidence="7 9" id="KW-0456">Lyase</keyword>
<evidence type="ECO:0000256" key="7">
    <source>
        <dbReference type="ARBA" id="ARBA00023239"/>
    </source>
</evidence>
<evidence type="ECO:0000259" key="8">
    <source>
        <dbReference type="Pfam" id="PF16363"/>
    </source>
</evidence>
<dbReference type="CDD" id="cd05246">
    <property type="entry name" value="dTDP_GD_SDR_e"/>
    <property type="match status" value="1"/>
</dbReference>
<evidence type="ECO:0000256" key="1">
    <source>
        <dbReference type="ARBA" id="ARBA00001539"/>
    </source>
</evidence>
<dbReference type="Proteomes" id="UP000239833">
    <property type="component" value="Chromosome"/>
</dbReference>
<reference evidence="10" key="1">
    <citation type="submission" date="2017-02" db="EMBL/GenBank/DDBJ databases">
        <title>Delineation of Paenibacillus larvae strains originating from foulbrood outbreaks.</title>
        <authorList>
            <person name="Beims H."/>
            <person name="Bunk B."/>
            <person name="Sproeer C."/>
            <person name="Mohr K.I."/>
            <person name="Pradella S."/>
            <person name="Guenther G."/>
            <person name="Rohde M."/>
            <person name="von der Ohe W."/>
            <person name="Steinert M."/>
        </authorList>
    </citation>
    <scope>NUCLEOTIDE SEQUENCE [LARGE SCALE GENOMIC DNA]</scope>
    <source>
        <strain evidence="10">Eric_III</strain>
    </source>
</reference>
<comment type="cofactor">
    <cofactor evidence="2">
        <name>NAD(+)</name>
        <dbReference type="ChEBI" id="CHEBI:57540"/>
    </cofactor>
</comment>
<keyword evidence="6" id="KW-0520">NAD</keyword>
<gene>
    <name evidence="9" type="primary">rfbB2_2</name>
    <name evidence="9" type="ORF">ERICIII_00988</name>
</gene>
<dbReference type="Gene3D" id="3.40.50.720">
    <property type="entry name" value="NAD(P)-binding Rossmann-like Domain"/>
    <property type="match status" value="1"/>
</dbReference>
<dbReference type="GO" id="GO:0009225">
    <property type="term" value="P:nucleotide-sugar metabolic process"/>
    <property type="evidence" value="ECO:0007669"/>
    <property type="project" value="InterPro"/>
</dbReference>
<organism evidence="9 10">
    <name type="scientific">Paenibacillus larvae subsp. larvae</name>
    <dbReference type="NCBI Taxonomy" id="147375"/>
    <lineage>
        <taxon>Bacteria</taxon>
        <taxon>Bacillati</taxon>
        <taxon>Bacillota</taxon>
        <taxon>Bacilli</taxon>
        <taxon>Bacillales</taxon>
        <taxon>Paenibacillaceae</taxon>
        <taxon>Paenibacillus</taxon>
    </lineage>
</organism>
<evidence type="ECO:0000256" key="5">
    <source>
        <dbReference type="ARBA" id="ARBA00016977"/>
    </source>
</evidence>
<dbReference type="InterPro" id="IPR016040">
    <property type="entry name" value="NAD(P)-bd_dom"/>
</dbReference>
<name>A0A2L1TWY8_9BACL</name>
<dbReference type="GO" id="GO:0008460">
    <property type="term" value="F:dTDP-glucose 4,6-dehydratase activity"/>
    <property type="evidence" value="ECO:0007669"/>
    <property type="project" value="UniProtKB-EC"/>
</dbReference>
<evidence type="ECO:0000313" key="9">
    <source>
        <dbReference type="EMBL" id="AVF25193.1"/>
    </source>
</evidence>
<evidence type="ECO:0000256" key="3">
    <source>
        <dbReference type="ARBA" id="ARBA00008178"/>
    </source>
</evidence>